<feature type="binding site" evidence="4">
    <location>
        <position position="137"/>
    </location>
    <ligand>
        <name>D-ribulose 5-phosphate</name>
        <dbReference type="ChEBI" id="CHEBI:58121"/>
    </ligand>
</feature>
<dbReference type="SUPFAM" id="SSF89623">
    <property type="entry name" value="Ribose/Galactose isomerase RpiB/AlsB"/>
    <property type="match status" value="1"/>
</dbReference>
<dbReference type="Pfam" id="PF02502">
    <property type="entry name" value="LacAB_rpiB"/>
    <property type="match status" value="1"/>
</dbReference>
<gene>
    <name evidence="5" type="primary">rpiB</name>
    <name evidence="5" type="ORF">NHE_0199</name>
</gene>
<evidence type="ECO:0000313" key="6">
    <source>
        <dbReference type="Proteomes" id="UP000023755"/>
    </source>
</evidence>
<dbReference type="PIRSF" id="PIRSF005384">
    <property type="entry name" value="RpiB_LacA_B"/>
    <property type="match status" value="1"/>
</dbReference>
<protein>
    <submittedName>
        <fullName evidence="5">Ribose 5-phosphate isomerase B</fullName>
        <ecNumber evidence="5">5.3.1.6</ecNumber>
    </submittedName>
</protein>
<feature type="binding site" evidence="4">
    <location>
        <position position="133"/>
    </location>
    <ligand>
        <name>D-ribulose 5-phosphate</name>
        <dbReference type="ChEBI" id="CHEBI:58121"/>
    </ligand>
</feature>
<evidence type="ECO:0000256" key="2">
    <source>
        <dbReference type="ARBA" id="ARBA00023235"/>
    </source>
</evidence>
<sequence>MRISIGVDHAGFNLKSSLLAFFKEKGWALLDRGAHCSGISDYPDFAKAVAMDVAEGNVDFGILICGSGIGMSIVANRYKKVRAALCGDVQSAKLAREHNDANILCLSGRSLTVAECFEIVQVFIDSKFSFEDRHKQRIEKIDKGES</sequence>
<dbReference type="NCBIfam" id="NF004051">
    <property type="entry name" value="PRK05571.1"/>
    <property type="match status" value="1"/>
</dbReference>
<name>X5HJB7_9RICK</name>
<dbReference type="NCBIfam" id="TIGR00689">
    <property type="entry name" value="rpiB_lacA_lacB"/>
    <property type="match status" value="1"/>
</dbReference>
<feature type="binding site" evidence="4">
    <location>
        <begin position="66"/>
        <end position="70"/>
    </location>
    <ligand>
        <name>D-ribulose 5-phosphate</name>
        <dbReference type="ChEBI" id="CHEBI:58121"/>
    </ligand>
</feature>
<dbReference type="GO" id="GO:0009052">
    <property type="term" value="P:pentose-phosphate shunt, non-oxidative branch"/>
    <property type="evidence" value="ECO:0007669"/>
    <property type="project" value="TreeGrafter"/>
</dbReference>
<proteinExistence type="inferred from homology"/>
<keyword evidence="2 5" id="KW-0413">Isomerase</keyword>
<dbReference type="InterPro" id="IPR004785">
    <property type="entry name" value="RpiB"/>
</dbReference>
<dbReference type="GO" id="GO:0004751">
    <property type="term" value="F:ribose-5-phosphate isomerase activity"/>
    <property type="evidence" value="ECO:0007669"/>
    <property type="project" value="UniProtKB-EC"/>
</dbReference>
<dbReference type="RefSeq" id="WP_038558959.1">
    <property type="nucleotide sequence ID" value="NZ_CP007481.1"/>
</dbReference>
<reference evidence="5 6" key="1">
    <citation type="submission" date="2014-03" db="EMBL/GenBank/DDBJ databases">
        <title>Sequencing and Comparison of Genomes and Transcriptome Profiles of Human Ehrlichiosis Agents.</title>
        <authorList>
            <person name="Lin M."/>
            <person name="Daugherty S.C."/>
            <person name="Nagaraj S."/>
            <person name="Cheng Z."/>
            <person name="Xiong Q."/>
            <person name="Lin F.-Y."/>
            <person name="Sengamalay N."/>
            <person name="Ott S."/>
            <person name="Godinez A."/>
            <person name="Tallon L.J."/>
            <person name="Sadzewicz L."/>
            <person name="Fraser C.M."/>
            <person name="Dunning Hotopp J.C."/>
            <person name="Rikihisa Y."/>
        </authorList>
    </citation>
    <scope>NUCLEOTIDE SEQUENCE [LARGE SCALE GENOMIC DNA]</scope>
    <source>
        <strain evidence="5 6">Oregon</strain>
    </source>
</reference>
<evidence type="ECO:0000313" key="5">
    <source>
        <dbReference type="EMBL" id="AHX11164.1"/>
    </source>
</evidence>
<evidence type="ECO:0000256" key="3">
    <source>
        <dbReference type="PIRSR" id="PIRSR005384-1"/>
    </source>
</evidence>
<feature type="active site" description="Proton acceptor" evidence="3">
    <location>
        <position position="65"/>
    </location>
</feature>
<feature type="binding site" evidence="4">
    <location>
        <begin position="8"/>
        <end position="9"/>
    </location>
    <ligand>
        <name>D-ribulose 5-phosphate</name>
        <dbReference type="ChEBI" id="CHEBI:58121"/>
    </ligand>
</feature>
<dbReference type="Proteomes" id="UP000023755">
    <property type="component" value="Chromosome"/>
</dbReference>
<feature type="binding site" evidence="4">
    <location>
        <position position="109"/>
    </location>
    <ligand>
        <name>D-ribulose 5-phosphate</name>
        <dbReference type="ChEBI" id="CHEBI:58121"/>
    </ligand>
</feature>
<evidence type="ECO:0000256" key="1">
    <source>
        <dbReference type="ARBA" id="ARBA00008754"/>
    </source>
</evidence>
<dbReference type="InterPro" id="IPR036569">
    <property type="entry name" value="RpiB_LacA_LacB_sf"/>
</dbReference>
<feature type="binding site" evidence="4">
    <location>
        <position position="99"/>
    </location>
    <ligand>
        <name>D-ribulose 5-phosphate</name>
        <dbReference type="ChEBI" id="CHEBI:58121"/>
    </ligand>
</feature>
<dbReference type="EMBL" id="CP007481">
    <property type="protein sequence ID" value="AHX11164.1"/>
    <property type="molecule type" value="Genomic_DNA"/>
</dbReference>
<feature type="active site" description="Proton donor" evidence="3">
    <location>
        <position position="98"/>
    </location>
</feature>
<dbReference type="EC" id="5.3.1.6" evidence="5"/>
<dbReference type="GO" id="GO:0019316">
    <property type="term" value="P:D-allose catabolic process"/>
    <property type="evidence" value="ECO:0007669"/>
    <property type="project" value="TreeGrafter"/>
</dbReference>
<dbReference type="InterPro" id="IPR003500">
    <property type="entry name" value="RpiB_LacA_LacB"/>
</dbReference>
<keyword evidence="6" id="KW-1185">Reference proteome</keyword>
<dbReference type="HOGENOM" id="CLU_091396_4_1_5"/>
<dbReference type="KEGG" id="nhm:NHE_0199"/>
<accession>X5HJB7</accession>
<evidence type="ECO:0000256" key="4">
    <source>
        <dbReference type="PIRSR" id="PIRSR005384-2"/>
    </source>
</evidence>
<organism evidence="5 6">
    <name type="scientific">Neorickettsia helminthoeca str. Oregon</name>
    <dbReference type="NCBI Taxonomy" id="1286528"/>
    <lineage>
        <taxon>Bacteria</taxon>
        <taxon>Pseudomonadati</taxon>
        <taxon>Pseudomonadota</taxon>
        <taxon>Alphaproteobacteria</taxon>
        <taxon>Rickettsiales</taxon>
        <taxon>Anaplasmataceae</taxon>
        <taxon>Neorickettsia</taxon>
    </lineage>
</organism>
<dbReference type="PANTHER" id="PTHR30345:SF0">
    <property type="entry name" value="DNA DAMAGE-REPAIR_TOLERATION PROTEIN DRT102"/>
    <property type="match status" value="1"/>
</dbReference>
<dbReference type="AlphaFoldDB" id="X5HJB7"/>
<dbReference type="STRING" id="1286528.NHE_0199"/>
<dbReference type="NCBIfam" id="TIGR01120">
    <property type="entry name" value="rpiB"/>
    <property type="match status" value="1"/>
</dbReference>
<dbReference type="OrthoDB" id="1778624at2"/>
<dbReference type="Gene3D" id="3.40.1400.10">
    <property type="entry name" value="Sugar-phosphate isomerase, RpiB/LacA/LacB"/>
    <property type="match status" value="1"/>
</dbReference>
<dbReference type="PANTHER" id="PTHR30345">
    <property type="entry name" value="RIBOSE-5-PHOSPHATE ISOMERASE B"/>
    <property type="match status" value="1"/>
</dbReference>
<comment type="similarity">
    <text evidence="1">Belongs to the LacAB/RpiB family.</text>
</comment>